<gene>
    <name evidence="2" type="ORF">O1G21_25655</name>
</gene>
<dbReference type="Proteomes" id="UP001212821">
    <property type="component" value="Chromosome"/>
</dbReference>
<sequence>MTDTGRRVRPLSPRTLDVRPARYPTPAQAECAARRLALRHPDRCRLREVGRSRAGRPLLLLSVDRGPRAVLVVGGPHPNEPIGTAAAVRLAEVLLEHPARPGLSWHLLLCLDPDGAALNAGWLDGPLTMRRHYEHFFRPAFEEQPELLPAPGSGRPPMPESLALTGLIDELRPFLQCSLHGVDFGGAFVQLTGPVRGLAERFARSADRAGIPLDVDSYDAIGWTSPAPGTYLMPSPGSPGTSRALPDEPELSTWSYAARHGAVTAVLEVPMWAVDAVGDARVHPAGPQVLGDAARALTTRAEELTALLARVPAQAREAHGPLARTAEFNLAVAPRVAAEWLELWCPGPLSAARATTAGLVAARLPLRVASILLRLLADARGPAAEATRERARTVVADSLDRLRHRFGARWVPVQEQLAHQTRAILTAADCLLQPA</sequence>
<dbReference type="Pfam" id="PF00246">
    <property type="entry name" value="Peptidase_M14"/>
    <property type="match status" value="1"/>
</dbReference>
<reference evidence="3" key="1">
    <citation type="submission" date="2022-12" db="EMBL/GenBank/DDBJ databases">
        <authorList>
            <person name="Mo P."/>
        </authorList>
    </citation>
    <scope>NUCLEOTIDE SEQUENCE [LARGE SCALE GENOMIC DNA]</scope>
    <source>
        <strain evidence="3">HUAS 3-15</strain>
    </source>
</reference>
<dbReference type="GO" id="GO:0004180">
    <property type="term" value="F:carboxypeptidase activity"/>
    <property type="evidence" value="ECO:0007669"/>
    <property type="project" value="UniProtKB-KW"/>
</dbReference>
<evidence type="ECO:0000259" key="1">
    <source>
        <dbReference type="Pfam" id="PF00246"/>
    </source>
</evidence>
<dbReference type="EMBL" id="CP115450">
    <property type="protein sequence ID" value="WBP88885.1"/>
    <property type="molecule type" value="Genomic_DNA"/>
</dbReference>
<dbReference type="Gene3D" id="3.40.630.10">
    <property type="entry name" value="Zn peptidases"/>
    <property type="match status" value="1"/>
</dbReference>
<dbReference type="SUPFAM" id="SSF53187">
    <property type="entry name" value="Zn-dependent exopeptidases"/>
    <property type="match status" value="1"/>
</dbReference>
<feature type="domain" description="Peptidase M14" evidence="1">
    <location>
        <begin position="34"/>
        <end position="119"/>
    </location>
</feature>
<keyword evidence="2" id="KW-0378">Hydrolase</keyword>
<name>A0ABY7Q882_9ACTN</name>
<proteinExistence type="predicted"/>
<protein>
    <submittedName>
        <fullName evidence="2">M14 family zinc carboxypeptidase</fullName>
    </submittedName>
</protein>
<keyword evidence="2" id="KW-0645">Protease</keyword>
<dbReference type="RefSeq" id="WP_270146983.1">
    <property type="nucleotide sequence ID" value="NZ_CP115450.1"/>
</dbReference>
<keyword evidence="2" id="KW-0121">Carboxypeptidase</keyword>
<dbReference type="InterPro" id="IPR000834">
    <property type="entry name" value="Peptidase_M14"/>
</dbReference>
<organism evidence="2 3">
    <name type="scientific">Kitasatospora cathayae</name>
    <dbReference type="NCBI Taxonomy" id="3004092"/>
    <lineage>
        <taxon>Bacteria</taxon>
        <taxon>Bacillati</taxon>
        <taxon>Actinomycetota</taxon>
        <taxon>Actinomycetes</taxon>
        <taxon>Kitasatosporales</taxon>
        <taxon>Streptomycetaceae</taxon>
        <taxon>Kitasatospora</taxon>
    </lineage>
</organism>
<evidence type="ECO:0000313" key="3">
    <source>
        <dbReference type="Proteomes" id="UP001212821"/>
    </source>
</evidence>
<keyword evidence="3" id="KW-1185">Reference proteome</keyword>
<evidence type="ECO:0000313" key="2">
    <source>
        <dbReference type="EMBL" id="WBP88885.1"/>
    </source>
</evidence>
<accession>A0ABY7Q882</accession>